<evidence type="ECO:0000313" key="5">
    <source>
        <dbReference type="Proteomes" id="UP000030693"/>
    </source>
</evidence>
<feature type="transmembrane region" description="Helical" evidence="1">
    <location>
        <begin position="993"/>
        <end position="1019"/>
    </location>
</feature>
<dbReference type="SMART" id="SM00181">
    <property type="entry name" value="EGF"/>
    <property type="match status" value="7"/>
</dbReference>
<keyword evidence="1" id="KW-0472">Membrane</keyword>
<dbReference type="InterPro" id="IPR006212">
    <property type="entry name" value="Furin_repeat"/>
</dbReference>
<evidence type="ECO:0000313" key="4">
    <source>
        <dbReference type="EMBL" id="KCV69820.1"/>
    </source>
</evidence>
<dbReference type="CDD" id="cd00064">
    <property type="entry name" value="FU"/>
    <property type="match status" value="6"/>
</dbReference>
<dbReference type="OrthoDB" id="300641at2759"/>
<dbReference type="OMA" id="FYEGNCI"/>
<keyword evidence="4" id="KW-0418">Kinase</keyword>
<keyword evidence="4" id="KW-0808">Transferase</keyword>
<keyword evidence="5" id="KW-1185">Reference proteome</keyword>
<dbReference type="EMBL" id="KB932205">
    <property type="protein sequence ID" value="KCV69820.1"/>
    <property type="molecule type" value="Genomic_DNA"/>
</dbReference>
<keyword evidence="1" id="KW-1133">Transmembrane helix</keyword>
<organism evidence="4">
    <name type="scientific">Fonticula alba</name>
    <name type="common">Slime mold</name>
    <dbReference type="NCBI Taxonomy" id="691883"/>
    <lineage>
        <taxon>Eukaryota</taxon>
        <taxon>Rotosphaerida</taxon>
        <taxon>Fonticulaceae</taxon>
        <taxon>Fonticula</taxon>
    </lineage>
</organism>
<dbReference type="SMART" id="SM00261">
    <property type="entry name" value="FU"/>
    <property type="match status" value="18"/>
</dbReference>
<dbReference type="PANTHER" id="PTHR15332">
    <property type="entry name" value="PROPROTEIN CONVERTASE SUBTILISIN_KEXIN TYPE 5-LIKE"/>
    <property type="match status" value="1"/>
</dbReference>
<name>A0A058Z6C3_FONAL</name>
<keyword evidence="2" id="KW-0732">Signal</keyword>
<feature type="domain" description="Protein kinase" evidence="3">
    <location>
        <begin position="1059"/>
        <end position="1348"/>
    </location>
</feature>
<dbReference type="SMART" id="SM00220">
    <property type="entry name" value="S_TKc"/>
    <property type="match status" value="1"/>
</dbReference>
<evidence type="ECO:0000256" key="2">
    <source>
        <dbReference type="SAM" id="SignalP"/>
    </source>
</evidence>
<evidence type="ECO:0000256" key="1">
    <source>
        <dbReference type="SAM" id="Phobius"/>
    </source>
</evidence>
<dbReference type="PROSITE" id="PS00108">
    <property type="entry name" value="PROTEIN_KINASE_ST"/>
    <property type="match status" value="1"/>
</dbReference>
<dbReference type="SUPFAM" id="SSF56112">
    <property type="entry name" value="Protein kinase-like (PK-like)"/>
    <property type="match status" value="1"/>
</dbReference>
<reference evidence="4" key="1">
    <citation type="submission" date="2013-04" db="EMBL/GenBank/DDBJ databases">
        <title>The Genome Sequence of Fonticula alba ATCC 38817.</title>
        <authorList>
            <consortium name="The Broad Institute Genomics Platform"/>
            <person name="Russ C."/>
            <person name="Cuomo C."/>
            <person name="Burger G."/>
            <person name="Gray M.W."/>
            <person name="Holland P.W.H."/>
            <person name="King N."/>
            <person name="Lang F.B.F."/>
            <person name="Roger A.J."/>
            <person name="Ruiz-Trillo I."/>
            <person name="Brown M."/>
            <person name="Walker B."/>
            <person name="Young S."/>
            <person name="Zeng Q."/>
            <person name="Gargeya S."/>
            <person name="Fitzgerald M."/>
            <person name="Haas B."/>
            <person name="Abouelleil A."/>
            <person name="Allen A.W."/>
            <person name="Alvarado L."/>
            <person name="Arachchi H.M."/>
            <person name="Berlin A.M."/>
            <person name="Chapman S.B."/>
            <person name="Gainer-Dewar J."/>
            <person name="Goldberg J."/>
            <person name="Griggs A."/>
            <person name="Gujja S."/>
            <person name="Hansen M."/>
            <person name="Howarth C."/>
            <person name="Imamovic A."/>
            <person name="Ireland A."/>
            <person name="Larimer J."/>
            <person name="McCowan C."/>
            <person name="Murphy C."/>
            <person name="Pearson M."/>
            <person name="Poon T.W."/>
            <person name="Priest M."/>
            <person name="Roberts A."/>
            <person name="Saif S."/>
            <person name="Shea T."/>
            <person name="Sisk P."/>
            <person name="Sykes S."/>
            <person name="Wortman J."/>
            <person name="Nusbaum C."/>
            <person name="Birren B."/>
        </authorList>
    </citation>
    <scope>NUCLEOTIDE SEQUENCE [LARGE SCALE GENOMIC DNA]</scope>
    <source>
        <strain evidence="4">ATCC 38817</strain>
    </source>
</reference>
<dbReference type="GO" id="GO:0004672">
    <property type="term" value="F:protein kinase activity"/>
    <property type="evidence" value="ECO:0007669"/>
    <property type="project" value="InterPro"/>
</dbReference>
<dbReference type="eggNOG" id="KOG1025">
    <property type="taxonomic scope" value="Eukaryota"/>
</dbReference>
<dbReference type="eggNOG" id="KOG3525">
    <property type="taxonomic scope" value="Eukaryota"/>
</dbReference>
<keyword evidence="1" id="KW-0812">Transmembrane</keyword>
<dbReference type="Pfam" id="PF00069">
    <property type="entry name" value="Pkinase"/>
    <property type="match status" value="1"/>
</dbReference>
<protein>
    <submittedName>
        <fullName evidence="4">TKL protein kinase</fullName>
    </submittedName>
</protein>
<dbReference type="PROSITE" id="PS50011">
    <property type="entry name" value="PROTEIN_KINASE_DOM"/>
    <property type="match status" value="1"/>
</dbReference>
<evidence type="ECO:0000259" key="3">
    <source>
        <dbReference type="PROSITE" id="PS50011"/>
    </source>
</evidence>
<dbReference type="SUPFAM" id="SSF57184">
    <property type="entry name" value="Growth factor receptor domain"/>
    <property type="match status" value="7"/>
</dbReference>
<dbReference type="InterPro" id="IPR000719">
    <property type="entry name" value="Prot_kinase_dom"/>
</dbReference>
<dbReference type="Gene3D" id="1.10.510.10">
    <property type="entry name" value="Transferase(Phosphotransferase) domain 1"/>
    <property type="match status" value="1"/>
</dbReference>
<feature type="signal peptide" evidence="2">
    <location>
        <begin position="1"/>
        <end position="30"/>
    </location>
</feature>
<accession>A0A058Z6C3</accession>
<dbReference type="InterPro" id="IPR009030">
    <property type="entry name" value="Growth_fac_rcpt_cys_sf"/>
</dbReference>
<dbReference type="GeneID" id="20528008"/>
<dbReference type="InterPro" id="IPR008271">
    <property type="entry name" value="Ser/Thr_kinase_AS"/>
</dbReference>
<dbReference type="InterPro" id="IPR011009">
    <property type="entry name" value="Kinase-like_dom_sf"/>
</dbReference>
<dbReference type="Proteomes" id="UP000030693">
    <property type="component" value="Unassembled WGS sequence"/>
</dbReference>
<sequence>MSGPARGPLRVPALLLAVVVLAAAAVLALALGPAPATALSLPPGARAGGPAGPAEGISTMSCAPNCANCSGLICNFCNTGFYQIKNELDNPCVSQCPGHLPAILLEVLTEYCVFPQVDGCSYMVGSMSTCTACVAGRVLSEQGGACLHCPANCQICPDVSSCSQCFGGFLFHQGTCVAQCPGGFFPNGGSCSACPGPCATCSNSSTCGSCHGGYFLHGGACTADCPAGTFPNAASGACDMCPASCATCTGPSTCGSCQGGYFLSEGRCVAQCPSGTFAHAESRTCVGCPANCTTCTGANVCTSCAGGFNLHGTSCLSQCPSGFFARGGICTACGHHCATCPDDTTCTACAPGYPLHQGACMGQGCPDGYFDRDNACAACNVGCATCIEASTCGTCASALVLYQGQCLAGCPAGTYAGVGPGDAPQGICLACHPLCAACAGPGADQCTACDDPLTIRQPIPPVDPPLAEGMCVPDCMNDPSQCVECEPGCDLCRRMPDASTFCMVCHSPGLALDGLCVGACPPGYATMTAAGYCARCSGNCGDACFGPGSNQCLACPAGKRLQDGTCRDACSTVGWFESSPGACSRCHASCSQCVGPGPGDCTACPRGSFRMASPGGLAHQCVTACPAGQYADVLHGECRACDASCATCSGGSSASDCTGCWPGELLFHTTCVASCPVGYYPTASGAQCGPCGSGCVECAPGTGVCTVCAPGQYADYAAGMCYTVCPGRFLADDRAMTCTPCAEPCARCAASIDHCVRCQDPGHYLRVATGECVVGCQAGEVAIMGTGTQAGMLLCAACHESCESCNAPGSASACSSCPAGSFLSPGGACLAECPIGYFVQEMTRRCDACHGSCHTCAGASIDQCLSCTGSADILLRGACVSSCSAEGFWLDESTPSQRVCHPCIPGCRLCSEAEACSRCNSNMVLHHSEAEGTACLGACPGGFFADPPGGERQPVCAACAPDCHTCTGPGAHECQVPWCEVDGSCNPKSGRALAIGLAVGLSLVLLLLLAILLVVFCVFRRRHAGPKEAHDIDMTILNTMMDLSLPGFLLLSFQHDIRLGNAGPEATGSQGGIFPAEPIKPSLIAATGPDGIVVKVAHDADGGALSKAQLQAMFENELSILWALQQSPHVVRMLGYTQHPPAIVMARVATDLSNLLTTNEPLDVANTLSLIRGMADGLAFIHAQGIAHRDIKSQNILVGLCPETGAMRPVFTDFGVSLAVSRGSALLDSVMFAACSIAFAAPEILASMGNHALDIAAFDHMAADVYSLGSVFWHVLTLTMPWSGLSQKAIQCRHAAGDTPATHGPPPGEAPNQHPSLRVLVSDLIPCMWSASPASRPSMSSIALALSE</sequence>
<dbReference type="RefSeq" id="XP_009495426.1">
    <property type="nucleotide sequence ID" value="XM_009497151.1"/>
</dbReference>
<dbReference type="Gene3D" id="2.10.220.10">
    <property type="entry name" value="Hormone Receptor, Insulin-like Growth Factor Receptor 1, Chain A, domain 2"/>
    <property type="match status" value="10"/>
</dbReference>
<feature type="chain" id="PRO_5001571796" evidence="2">
    <location>
        <begin position="31"/>
        <end position="1348"/>
    </location>
</feature>
<dbReference type="GO" id="GO:0005524">
    <property type="term" value="F:ATP binding"/>
    <property type="evidence" value="ECO:0007669"/>
    <property type="project" value="InterPro"/>
</dbReference>
<dbReference type="SMART" id="SM01411">
    <property type="entry name" value="Ephrin_rec_like"/>
    <property type="match status" value="5"/>
</dbReference>
<dbReference type="InterPro" id="IPR000742">
    <property type="entry name" value="EGF"/>
</dbReference>
<proteinExistence type="predicted"/>
<gene>
    <name evidence="4" type="ORF">H696_03283</name>
</gene>
<dbReference type="PANTHER" id="PTHR15332:SF175">
    <property type="entry name" value="PROPROTEIN CONVERTASE SUBTILISIN_KEXIN TYPE 5-LIKE"/>
    <property type="match status" value="1"/>
</dbReference>